<dbReference type="STRING" id="429009.Adeg_2015"/>
<evidence type="ECO:0000256" key="1">
    <source>
        <dbReference type="ARBA" id="ARBA00022723"/>
    </source>
</evidence>
<dbReference type="OrthoDB" id="9785566at2"/>
<accession>C9R9W4</accession>
<evidence type="ECO:0000313" key="6">
    <source>
        <dbReference type="EMBL" id="ACX53093.1"/>
    </source>
</evidence>
<evidence type="ECO:0000313" key="7">
    <source>
        <dbReference type="Proteomes" id="UP000002620"/>
    </source>
</evidence>
<evidence type="ECO:0000256" key="3">
    <source>
        <dbReference type="ARBA" id="ARBA00023004"/>
    </source>
</evidence>
<dbReference type="InterPro" id="IPR003813">
    <property type="entry name" value="MvhD/FlpD"/>
</dbReference>
<name>C9R9W4_AMMDK</name>
<protein>
    <submittedName>
        <fullName evidence="6">Methyl-viologen-reducing hydrogenase delta subunit</fullName>
    </submittedName>
</protein>
<dbReference type="GO" id="GO:0016491">
    <property type="term" value="F:oxidoreductase activity"/>
    <property type="evidence" value="ECO:0007669"/>
    <property type="project" value="UniProtKB-KW"/>
</dbReference>
<dbReference type="AlphaFoldDB" id="C9R9W4"/>
<sequence>MEQSFEPKIIGFLCNWCSYAGADLAGVSRLQYPPNIRIIRVMCSGRVDPSFVLKALKEGADGVLIAGCHPGDCHYESGNYKAMRRYLYLKKLLKEFGVEDERVRLEWISAAEGARFAQVVTEFTETIRRLGPSKFKEKAASVGKGA</sequence>
<dbReference type="HOGENOM" id="CLU_095272_2_0_9"/>
<dbReference type="GO" id="GO:0046872">
    <property type="term" value="F:metal ion binding"/>
    <property type="evidence" value="ECO:0007669"/>
    <property type="project" value="UniProtKB-KW"/>
</dbReference>
<dbReference type="eggNOG" id="COG1908">
    <property type="taxonomic scope" value="Bacteria"/>
</dbReference>
<evidence type="ECO:0000256" key="2">
    <source>
        <dbReference type="ARBA" id="ARBA00023002"/>
    </source>
</evidence>
<feature type="domain" description="F420-non-reducing hydrogenase iron-sulfur subunit D" evidence="5">
    <location>
        <begin position="9"/>
        <end position="131"/>
    </location>
</feature>
<keyword evidence="2" id="KW-0560">Oxidoreductase</keyword>
<keyword evidence="3" id="KW-0408">Iron</keyword>
<keyword evidence="7" id="KW-1185">Reference proteome</keyword>
<keyword evidence="1" id="KW-0479">Metal-binding</keyword>
<gene>
    <name evidence="6" type="ordered locus">Adeg_2015</name>
</gene>
<evidence type="ECO:0000259" key="5">
    <source>
        <dbReference type="Pfam" id="PF02662"/>
    </source>
</evidence>
<dbReference type="GO" id="GO:0051536">
    <property type="term" value="F:iron-sulfur cluster binding"/>
    <property type="evidence" value="ECO:0007669"/>
    <property type="project" value="UniProtKB-KW"/>
</dbReference>
<dbReference type="KEGG" id="adg:Adeg_2015"/>
<keyword evidence="4" id="KW-0411">Iron-sulfur</keyword>
<dbReference type="RefSeq" id="WP_015739969.1">
    <property type="nucleotide sequence ID" value="NC_013385.1"/>
</dbReference>
<reference evidence="6 7" key="1">
    <citation type="submission" date="2009-10" db="EMBL/GenBank/DDBJ databases">
        <title>Complete sequence of chromosome of Ammonifex degensii KC4.</title>
        <authorList>
            <consortium name="US DOE Joint Genome Institute"/>
            <person name="Kerfeld C."/>
            <person name="Goodner B."/>
            <person name="Huber H."/>
            <person name="Stetter K."/>
            <person name="Lucas S."/>
            <person name="Copeland A."/>
            <person name="Lapidus A."/>
            <person name="Glavina del Rio T."/>
            <person name="Dalin E."/>
            <person name="Tice H."/>
            <person name="Bruce D."/>
            <person name="Goodwin L."/>
            <person name="Pitluck S."/>
            <person name="Saunders E."/>
            <person name="Brettin T."/>
            <person name="Detter J.C."/>
            <person name="Han C."/>
            <person name="Larimer F."/>
            <person name="Land M."/>
            <person name="Hauser L."/>
            <person name="Kyrpides N."/>
            <person name="Ovchinnikova G."/>
            <person name="Richardson P."/>
        </authorList>
    </citation>
    <scope>NUCLEOTIDE SEQUENCE [LARGE SCALE GENOMIC DNA]</scope>
    <source>
        <strain evidence="7">DSM 10501 / KC4</strain>
    </source>
</reference>
<evidence type="ECO:0000256" key="4">
    <source>
        <dbReference type="ARBA" id="ARBA00023014"/>
    </source>
</evidence>
<proteinExistence type="predicted"/>
<dbReference type="Proteomes" id="UP000002620">
    <property type="component" value="Chromosome"/>
</dbReference>
<dbReference type="EMBL" id="CP001785">
    <property type="protein sequence ID" value="ACX53093.1"/>
    <property type="molecule type" value="Genomic_DNA"/>
</dbReference>
<dbReference type="Pfam" id="PF02662">
    <property type="entry name" value="FlpD"/>
    <property type="match status" value="1"/>
</dbReference>
<organism evidence="6 7">
    <name type="scientific">Ammonifex degensii (strain DSM 10501 / KC4)</name>
    <dbReference type="NCBI Taxonomy" id="429009"/>
    <lineage>
        <taxon>Bacteria</taxon>
        <taxon>Bacillati</taxon>
        <taxon>Bacillota</taxon>
        <taxon>Clostridia</taxon>
        <taxon>Thermoanaerobacterales</taxon>
        <taxon>Thermoanaerobacteraceae</taxon>
        <taxon>Ammonifex</taxon>
    </lineage>
</organism>